<keyword evidence="2" id="KW-1185">Reference proteome</keyword>
<protein>
    <submittedName>
        <fullName evidence="1">Uncharacterized protein</fullName>
    </submittedName>
</protein>
<organism evidence="1 2">
    <name type="scientific">Populus alba</name>
    <name type="common">White poplar</name>
    <dbReference type="NCBI Taxonomy" id="43335"/>
    <lineage>
        <taxon>Eukaryota</taxon>
        <taxon>Viridiplantae</taxon>
        <taxon>Streptophyta</taxon>
        <taxon>Embryophyta</taxon>
        <taxon>Tracheophyta</taxon>
        <taxon>Spermatophyta</taxon>
        <taxon>Magnoliopsida</taxon>
        <taxon>eudicotyledons</taxon>
        <taxon>Gunneridae</taxon>
        <taxon>Pentapetalae</taxon>
        <taxon>rosids</taxon>
        <taxon>fabids</taxon>
        <taxon>Malpighiales</taxon>
        <taxon>Salicaceae</taxon>
        <taxon>Saliceae</taxon>
        <taxon>Populus</taxon>
    </lineage>
</organism>
<gene>
    <name evidence="1" type="ORF">D5086_021212</name>
</gene>
<dbReference type="EMBL" id="RCHU02000011">
    <property type="protein sequence ID" value="KAL3575929.1"/>
    <property type="molecule type" value="Genomic_DNA"/>
</dbReference>
<name>A0ACC4BBW2_POPAL</name>
<evidence type="ECO:0000313" key="1">
    <source>
        <dbReference type="EMBL" id="KAL3575929.1"/>
    </source>
</evidence>
<evidence type="ECO:0000313" key="2">
    <source>
        <dbReference type="Proteomes" id="UP000309997"/>
    </source>
</evidence>
<dbReference type="Proteomes" id="UP000309997">
    <property type="component" value="Unassembled WGS sequence"/>
</dbReference>
<proteinExistence type="predicted"/>
<comment type="caution">
    <text evidence="1">The sequence shown here is derived from an EMBL/GenBank/DDBJ whole genome shotgun (WGS) entry which is preliminary data.</text>
</comment>
<accession>A0ACC4BBW2</accession>
<reference evidence="1 2" key="1">
    <citation type="journal article" date="2024" name="Plant Biotechnol. J.">
        <title>Genome and CRISPR/Cas9 system of a widespread forest tree (Populus alba) in the world.</title>
        <authorList>
            <person name="Liu Y.J."/>
            <person name="Jiang P.F."/>
            <person name="Han X.M."/>
            <person name="Li X.Y."/>
            <person name="Wang H.M."/>
            <person name="Wang Y.J."/>
            <person name="Wang X.X."/>
            <person name="Zeng Q.Y."/>
        </authorList>
    </citation>
    <scope>NUCLEOTIDE SEQUENCE [LARGE SCALE GENOMIC DNA]</scope>
    <source>
        <strain evidence="2">cv. PAL-ZL1</strain>
    </source>
</reference>
<sequence length="122" mass="13595">MQTGIKETEYRVTLAQFSLLYIVRKIVDPNATIIIATERNRNVKPAINLLGRVCLKSLNRNGDERMERNVTTDVKAKAAAKATVAIRTATTEDPSAVLFIHSFAELRSSEFAVTNKPSAERF</sequence>